<comment type="caution">
    <text evidence="2">The sequence shown here is derived from an EMBL/GenBank/DDBJ whole genome shotgun (WGS) entry which is preliminary data.</text>
</comment>
<proteinExistence type="predicted"/>
<gene>
    <name evidence="2" type="ORF">EV653_2921</name>
</gene>
<organism evidence="2 3">
    <name type="scientific">Kribbella pratensis</name>
    <dbReference type="NCBI Taxonomy" id="2512112"/>
    <lineage>
        <taxon>Bacteria</taxon>
        <taxon>Bacillati</taxon>
        <taxon>Actinomycetota</taxon>
        <taxon>Actinomycetes</taxon>
        <taxon>Propionibacteriales</taxon>
        <taxon>Kribbellaceae</taxon>
        <taxon>Kribbella</taxon>
    </lineage>
</organism>
<dbReference type="AlphaFoldDB" id="A0A4R8CNP5"/>
<sequence>MAKKEEPKTRFGKKITGAQAVANGGTTSGKQAKKATQAGHLGDDNRVYHRGKVTGDFSNRTRRQPNEHGA</sequence>
<dbReference type="RefSeq" id="WP_134102829.1">
    <property type="nucleotide sequence ID" value="NZ_SODP01000001.1"/>
</dbReference>
<keyword evidence="3" id="KW-1185">Reference proteome</keyword>
<reference evidence="2 3" key="1">
    <citation type="submission" date="2019-03" db="EMBL/GenBank/DDBJ databases">
        <title>Genomic Encyclopedia of Type Strains, Phase III (KMG-III): the genomes of soil and plant-associated and newly described type strains.</title>
        <authorList>
            <person name="Whitman W."/>
        </authorList>
    </citation>
    <scope>NUCLEOTIDE SEQUENCE [LARGE SCALE GENOMIC DNA]</scope>
    <source>
        <strain evidence="2 3">VKM Ac-2573</strain>
    </source>
</reference>
<feature type="region of interest" description="Disordered" evidence="1">
    <location>
        <begin position="1"/>
        <end position="70"/>
    </location>
</feature>
<evidence type="ECO:0000313" key="3">
    <source>
        <dbReference type="Proteomes" id="UP000295146"/>
    </source>
</evidence>
<name>A0A4R8CNP5_9ACTN</name>
<protein>
    <submittedName>
        <fullName evidence="2">Uncharacterized protein</fullName>
    </submittedName>
</protein>
<evidence type="ECO:0000256" key="1">
    <source>
        <dbReference type="SAM" id="MobiDB-lite"/>
    </source>
</evidence>
<dbReference type="EMBL" id="SODP01000001">
    <property type="protein sequence ID" value="TDW77749.1"/>
    <property type="molecule type" value="Genomic_DNA"/>
</dbReference>
<dbReference type="Proteomes" id="UP000295146">
    <property type="component" value="Unassembled WGS sequence"/>
</dbReference>
<dbReference type="OrthoDB" id="3830075at2"/>
<evidence type="ECO:0000313" key="2">
    <source>
        <dbReference type="EMBL" id="TDW77749.1"/>
    </source>
</evidence>
<accession>A0A4R8CNP5</accession>